<keyword evidence="2" id="KW-1133">Transmembrane helix</keyword>
<evidence type="ECO:0000256" key="2">
    <source>
        <dbReference type="SAM" id="Phobius"/>
    </source>
</evidence>
<dbReference type="EMBL" id="CP009401">
    <property type="protein sequence ID" value="AIO01267.1"/>
    <property type="molecule type" value="Genomic_DNA"/>
</dbReference>
<keyword evidence="2" id="KW-0472">Membrane</keyword>
<feature type="transmembrane region" description="Helical" evidence="2">
    <location>
        <begin position="70"/>
        <end position="91"/>
    </location>
</feature>
<dbReference type="KEGG" id="lpan:LPMP_323860"/>
<evidence type="ECO:0000313" key="4">
    <source>
        <dbReference type="Proteomes" id="UP000063063"/>
    </source>
</evidence>
<feature type="transmembrane region" description="Helical" evidence="2">
    <location>
        <begin position="139"/>
        <end position="159"/>
    </location>
</feature>
<feature type="transmembrane region" description="Helical" evidence="2">
    <location>
        <begin position="98"/>
        <end position="119"/>
    </location>
</feature>
<gene>
    <name evidence="3" type="ORF">LPMP_323860</name>
</gene>
<protein>
    <submittedName>
        <fullName evidence="3">Uncharacterized protein</fullName>
    </submittedName>
</protein>
<dbReference type="GeneID" id="22578127"/>
<dbReference type="Pfam" id="PF14770">
    <property type="entry name" value="TMEM18"/>
    <property type="match status" value="1"/>
</dbReference>
<sequence>MLSLERLQAWCASVEDAFWAAHNEVMNATGARVFLDAAAAAPSLSIGSLVGGFLRAAYQFYAAVNWSEPFFRYLAAFHIIVWVATLTSTWGAVSDERIMGVCAVLGVLLLSGIPANSYAGRHAERLFQEPGVNYFTEDGTMMMVVYLLPLLVLFAYLQLRQGYRIVSLMLQLKRAQLRRQLRQEARRKDCGDGCSGDAAGESKKTQ</sequence>
<dbReference type="VEuPathDB" id="TriTrypDB:LPAL13_320045900"/>
<dbReference type="VEuPathDB" id="TriTrypDB:LPMP_323860"/>
<feature type="region of interest" description="Disordered" evidence="1">
    <location>
        <begin position="187"/>
        <end position="206"/>
    </location>
</feature>
<reference evidence="3 4" key="1">
    <citation type="journal article" date="2015" name="Sci. Rep.">
        <title>The genome of Leishmania panamensis: insights into genomics of the L. (Viannia) subgenus.</title>
        <authorList>
            <person name="Llanes A."/>
            <person name="Restrepo C.M."/>
            <person name="Vecchio G.D."/>
            <person name="Anguizola F.J."/>
            <person name="Lleonart R."/>
        </authorList>
    </citation>
    <scope>NUCLEOTIDE SEQUENCE [LARGE SCALE GENOMIC DNA]</scope>
    <source>
        <strain evidence="3 4">MHOM/PA/94/PSC-1</strain>
    </source>
</reference>
<proteinExistence type="predicted"/>
<dbReference type="AlphaFoldDB" id="A0A088SHG9"/>
<feature type="transmembrane region" description="Helical" evidence="2">
    <location>
        <begin position="33"/>
        <end position="58"/>
    </location>
</feature>
<dbReference type="eggNOG" id="ENOG502S82P">
    <property type="taxonomic scope" value="Eukaryota"/>
</dbReference>
<dbReference type="Proteomes" id="UP000063063">
    <property type="component" value="Chromosome 32"/>
</dbReference>
<dbReference type="InterPro" id="IPR026721">
    <property type="entry name" value="TMEM18"/>
</dbReference>
<dbReference type="RefSeq" id="XP_010702067.1">
    <property type="nucleotide sequence ID" value="XM_010703765.1"/>
</dbReference>
<accession>A0A088SHG9</accession>
<dbReference type="OrthoDB" id="411535at2759"/>
<keyword evidence="4" id="KW-1185">Reference proteome</keyword>
<keyword evidence="2" id="KW-0812">Transmembrane</keyword>
<organism evidence="3 4">
    <name type="scientific">Leishmania panamensis</name>
    <dbReference type="NCBI Taxonomy" id="5679"/>
    <lineage>
        <taxon>Eukaryota</taxon>
        <taxon>Discoba</taxon>
        <taxon>Euglenozoa</taxon>
        <taxon>Kinetoplastea</taxon>
        <taxon>Metakinetoplastina</taxon>
        <taxon>Trypanosomatida</taxon>
        <taxon>Trypanosomatidae</taxon>
        <taxon>Leishmaniinae</taxon>
        <taxon>Leishmania</taxon>
        <taxon>Leishmania guyanensis species complex</taxon>
    </lineage>
</organism>
<evidence type="ECO:0000256" key="1">
    <source>
        <dbReference type="SAM" id="MobiDB-lite"/>
    </source>
</evidence>
<evidence type="ECO:0000313" key="3">
    <source>
        <dbReference type="EMBL" id="AIO01267.1"/>
    </source>
</evidence>
<name>A0A088SHG9_LEIPA</name>